<dbReference type="GO" id="GO:0005737">
    <property type="term" value="C:cytoplasm"/>
    <property type="evidence" value="ECO:0007669"/>
    <property type="project" value="InterPro"/>
</dbReference>
<evidence type="ECO:0000259" key="14">
    <source>
        <dbReference type="PROSITE" id="PS50851"/>
    </source>
</evidence>
<evidence type="ECO:0000256" key="7">
    <source>
        <dbReference type="ARBA" id="ARBA00022741"/>
    </source>
</evidence>
<dbReference type="Gene3D" id="3.30.70.1110">
    <property type="entry name" value="Histidine kinase CheA-like, P2 response regulator-binding domain"/>
    <property type="match status" value="1"/>
</dbReference>
<feature type="region of interest" description="Disordered" evidence="12">
    <location>
        <begin position="265"/>
        <end position="284"/>
    </location>
</feature>
<dbReference type="GO" id="GO:0000155">
    <property type="term" value="F:phosphorelay sensor kinase activity"/>
    <property type="evidence" value="ECO:0007669"/>
    <property type="project" value="InterPro"/>
</dbReference>
<dbReference type="InterPro" id="IPR008207">
    <property type="entry name" value="Sig_transdc_His_kin_Hpt_dom"/>
</dbReference>
<dbReference type="Proteomes" id="UP000019681">
    <property type="component" value="Unassembled WGS sequence"/>
</dbReference>
<dbReference type="EC" id="2.7.13.3" evidence="2"/>
<dbReference type="CDD" id="cd00731">
    <property type="entry name" value="CheA_reg"/>
    <property type="match status" value="1"/>
</dbReference>
<dbReference type="InterPro" id="IPR037006">
    <property type="entry name" value="CheA-like_homodim_sf"/>
</dbReference>
<dbReference type="FunFam" id="3.30.565.10:FF:000016">
    <property type="entry name" value="Chemotaxis protein CheA, putative"/>
    <property type="match status" value="1"/>
</dbReference>
<dbReference type="EMBL" id="AZQP01000013">
    <property type="protein sequence ID" value="EYE88770.1"/>
    <property type="molecule type" value="Genomic_DNA"/>
</dbReference>
<comment type="caution">
    <text evidence="16">The sequence shown here is derived from an EMBL/GenBank/DDBJ whole genome shotgun (WGS) entry which is preliminary data.</text>
</comment>
<dbReference type="CDD" id="cd00088">
    <property type="entry name" value="HPT"/>
    <property type="match status" value="1"/>
</dbReference>
<evidence type="ECO:0000256" key="5">
    <source>
        <dbReference type="ARBA" id="ARBA00022553"/>
    </source>
</evidence>
<dbReference type="InterPro" id="IPR005467">
    <property type="entry name" value="His_kinase_dom"/>
</dbReference>
<organism evidence="16 17">
    <name type="scientific">Fervidicella metallireducens AeB</name>
    <dbReference type="NCBI Taxonomy" id="1403537"/>
    <lineage>
        <taxon>Bacteria</taxon>
        <taxon>Bacillati</taxon>
        <taxon>Bacillota</taxon>
        <taxon>Clostridia</taxon>
        <taxon>Eubacteriales</taxon>
        <taxon>Clostridiaceae</taxon>
        <taxon>Fervidicella</taxon>
    </lineage>
</organism>
<keyword evidence="4" id="KW-0145">Chemotaxis</keyword>
<evidence type="ECO:0000313" key="17">
    <source>
        <dbReference type="Proteomes" id="UP000019681"/>
    </source>
</evidence>
<dbReference type="SUPFAM" id="SSF55052">
    <property type="entry name" value="CheY-binding domain of CheA"/>
    <property type="match status" value="1"/>
</dbReference>
<dbReference type="PROSITE" id="PS50851">
    <property type="entry name" value="CHEW"/>
    <property type="match status" value="1"/>
</dbReference>
<feature type="compositionally biased region" description="Basic and acidic residues" evidence="12">
    <location>
        <begin position="270"/>
        <end position="279"/>
    </location>
</feature>
<dbReference type="InterPro" id="IPR037052">
    <property type="entry name" value="CheA-like_P2_sf"/>
</dbReference>
<dbReference type="Gene3D" id="1.10.287.560">
    <property type="entry name" value="Histidine kinase CheA-like, homodimeric domain"/>
    <property type="match status" value="1"/>
</dbReference>
<dbReference type="OrthoDB" id="9803176at2"/>
<dbReference type="SMART" id="SM01231">
    <property type="entry name" value="H-kinase_dim"/>
    <property type="match status" value="1"/>
</dbReference>
<accession>A0A017RXU9</accession>
<dbReference type="AlphaFoldDB" id="A0A017RXU9"/>
<dbReference type="InterPro" id="IPR036097">
    <property type="entry name" value="HisK_dim/P_sf"/>
</dbReference>
<feature type="domain" description="Histidine kinase" evidence="13">
    <location>
        <begin position="281"/>
        <end position="527"/>
    </location>
</feature>
<dbReference type="Gene3D" id="3.30.565.10">
    <property type="entry name" value="Histidine kinase-like ATPase, C-terminal domain"/>
    <property type="match status" value="1"/>
</dbReference>
<dbReference type="SUPFAM" id="SSF47226">
    <property type="entry name" value="Histidine-containing phosphotransfer domain, HPT domain"/>
    <property type="match status" value="1"/>
</dbReference>
<feature type="domain" description="CheW-like" evidence="14">
    <location>
        <begin position="529"/>
        <end position="656"/>
    </location>
</feature>
<evidence type="ECO:0000313" key="16">
    <source>
        <dbReference type="EMBL" id="EYE88770.1"/>
    </source>
</evidence>
<dbReference type="SUPFAM" id="SSF55874">
    <property type="entry name" value="ATPase domain of HSP90 chaperone/DNA topoisomerase II/histidine kinase"/>
    <property type="match status" value="1"/>
</dbReference>
<keyword evidence="10" id="KW-0902">Two-component regulatory system</keyword>
<dbReference type="PRINTS" id="PR00344">
    <property type="entry name" value="BCTRLSENSOR"/>
</dbReference>
<dbReference type="SMART" id="SM00073">
    <property type="entry name" value="HPT"/>
    <property type="match status" value="1"/>
</dbReference>
<feature type="domain" description="HPt" evidence="15">
    <location>
        <begin position="1"/>
        <end position="103"/>
    </location>
</feature>
<evidence type="ECO:0000256" key="2">
    <source>
        <dbReference type="ARBA" id="ARBA00012438"/>
    </source>
</evidence>
<proteinExistence type="predicted"/>
<dbReference type="GO" id="GO:0005524">
    <property type="term" value="F:ATP binding"/>
    <property type="evidence" value="ECO:0007669"/>
    <property type="project" value="UniProtKB-KW"/>
</dbReference>
<evidence type="ECO:0000256" key="9">
    <source>
        <dbReference type="ARBA" id="ARBA00022840"/>
    </source>
</evidence>
<dbReference type="PROSITE" id="PS50109">
    <property type="entry name" value="HIS_KIN"/>
    <property type="match status" value="1"/>
</dbReference>
<evidence type="ECO:0000256" key="10">
    <source>
        <dbReference type="ARBA" id="ARBA00023012"/>
    </source>
</evidence>
<evidence type="ECO:0000256" key="11">
    <source>
        <dbReference type="PROSITE-ProRule" id="PRU00110"/>
    </source>
</evidence>
<dbReference type="Pfam" id="PF07194">
    <property type="entry name" value="P2"/>
    <property type="match status" value="1"/>
</dbReference>
<dbReference type="Pfam" id="PF02895">
    <property type="entry name" value="H-kinase_dim"/>
    <property type="match status" value="1"/>
</dbReference>
<dbReference type="GO" id="GO:0006935">
    <property type="term" value="P:chemotaxis"/>
    <property type="evidence" value="ECO:0007669"/>
    <property type="project" value="UniProtKB-KW"/>
</dbReference>
<keyword evidence="7" id="KW-0547">Nucleotide-binding</keyword>
<sequence length="656" mass="73838">MDMSQYLDMFLEESYENLQNLNEDILGLEKNPEDKDLINAIFRAAHTLKGMAGSMGFSDIAELTHKMENVLDKFRNDELKVTSEVITILFRCLDTLEKMISNIQNGSNEIVDINEIMLQLQSIVDSKNSDKHVEKKNLDDFKLNEYDINIVKQAYEKGYKVYKVDVELIKDCVLKSARAFLVYKTLESIGEIVKSSPSIEDIEQEKFDLTFSIVVISDKQKETIEGMVLAISEIKKVNVDLIENVKNEIKENEDKKDQTAVEKAAAENIKNSKEDEKNTKKTHQSVRVDIERLDKFMNLVGELVIHRTRLEQISNNHRLNDLHETLEQVGRITTDLQDLVMKVRMLPIERVFNRFPRMVRDLAQELNKDIEFIIEGEETELDRTVIDEIGEPLVHLIRNAVDHGIEPVEERIKKGKNPKGVVKLTAYQEGNKAVIRIDDDGNGFNLDKIKKKAQSLGIDTEGMSNNDIKNLIFLQGFSTSDKVTDISGRGVGMDVVKTKIASLGGTIDVVSEFGKGSSFIIRLPLTLSIIQALLVKVGSETLAISLGFIDRVINVNINEIKLTNNKEVIMYRGSIIPVVRLADRLNLVESDNSEKYVVIVKVGEKTVGLIVDSLFGQQEIVIKSMGKTLQSLKEYVGATILGDGLVTLIVDVAALV</sequence>
<keyword evidence="5 11" id="KW-0597">Phosphoprotein</keyword>
<dbReference type="InterPro" id="IPR036641">
    <property type="entry name" value="HPT_dom_sf"/>
</dbReference>
<keyword evidence="8" id="KW-0418">Kinase</keyword>
<dbReference type="Gene3D" id="2.30.30.40">
    <property type="entry name" value="SH3 Domains"/>
    <property type="match status" value="1"/>
</dbReference>
<dbReference type="InterPro" id="IPR004105">
    <property type="entry name" value="CheA-like_dim"/>
</dbReference>
<dbReference type="InterPro" id="IPR035891">
    <property type="entry name" value="CheY-binding_CheA"/>
</dbReference>
<dbReference type="InterPro" id="IPR051315">
    <property type="entry name" value="Bact_Chemotaxis_CheA"/>
</dbReference>
<dbReference type="STRING" id="1403537.Q428_05825"/>
<name>A0A017RXU9_9CLOT</name>
<dbReference type="CDD" id="cd16916">
    <property type="entry name" value="HATPase_CheA-like"/>
    <property type="match status" value="1"/>
</dbReference>
<dbReference type="InterPro" id="IPR010808">
    <property type="entry name" value="CheA_P2-bd"/>
</dbReference>
<evidence type="ECO:0000259" key="15">
    <source>
        <dbReference type="PROSITE" id="PS50894"/>
    </source>
</evidence>
<dbReference type="InterPro" id="IPR036890">
    <property type="entry name" value="HATPase_C_sf"/>
</dbReference>
<comment type="catalytic activity">
    <reaction evidence="1">
        <text>ATP + protein L-histidine = ADP + protein N-phospho-L-histidine.</text>
        <dbReference type="EC" id="2.7.13.3"/>
    </reaction>
</comment>
<dbReference type="InterPro" id="IPR003594">
    <property type="entry name" value="HATPase_dom"/>
</dbReference>
<dbReference type="Pfam" id="PF02518">
    <property type="entry name" value="HATPase_c"/>
    <property type="match status" value="1"/>
</dbReference>
<dbReference type="PROSITE" id="PS50894">
    <property type="entry name" value="HPT"/>
    <property type="match status" value="1"/>
</dbReference>
<keyword evidence="6" id="KW-0808">Transferase</keyword>
<feature type="modified residue" description="Phosphohistidine" evidence="11">
    <location>
        <position position="46"/>
    </location>
</feature>
<dbReference type="PANTHER" id="PTHR43395:SF1">
    <property type="entry name" value="CHEMOTAXIS PROTEIN CHEA"/>
    <property type="match status" value="1"/>
</dbReference>
<dbReference type="RefSeq" id="WP_035379002.1">
    <property type="nucleotide sequence ID" value="NZ_AZQP01000013.1"/>
</dbReference>
<dbReference type="InterPro" id="IPR004358">
    <property type="entry name" value="Sig_transdc_His_kin-like_C"/>
</dbReference>
<protein>
    <recommendedName>
        <fullName evidence="3">Chemotaxis protein CheA</fullName>
        <ecNumber evidence="2">2.7.13.3</ecNumber>
    </recommendedName>
</protein>
<dbReference type="InterPro" id="IPR036061">
    <property type="entry name" value="CheW-like_dom_sf"/>
</dbReference>
<evidence type="ECO:0000256" key="1">
    <source>
        <dbReference type="ARBA" id="ARBA00000085"/>
    </source>
</evidence>
<evidence type="ECO:0000256" key="8">
    <source>
        <dbReference type="ARBA" id="ARBA00022777"/>
    </source>
</evidence>
<evidence type="ECO:0000259" key="13">
    <source>
        <dbReference type="PROSITE" id="PS50109"/>
    </source>
</evidence>
<dbReference type="SMART" id="SM00260">
    <property type="entry name" value="CheW"/>
    <property type="match status" value="1"/>
</dbReference>
<dbReference type="Pfam" id="PF01584">
    <property type="entry name" value="CheW"/>
    <property type="match status" value="1"/>
</dbReference>
<gene>
    <name evidence="16" type="ORF">Q428_05825</name>
</gene>
<dbReference type="SUPFAM" id="SSF47384">
    <property type="entry name" value="Homodimeric domain of signal transducing histidine kinase"/>
    <property type="match status" value="1"/>
</dbReference>
<dbReference type="SUPFAM" id="SSF50341">
    <property type="entry name" value="CheW-like"/>
    <property type="match status" value="1"/>
</dbReference>
<dbReference type="Gene3D" id="1.20.120.160">
    <property type="entry name" value="HPT domain"/>
    <property type="match status" value="1"/>
</dbReference>
<evidence type="ECO:0000256" key="12">
    <source>
        <dbReference type="SAM" id="MobiDB-lite"/>
    </source>
</evidence>
<evidence type="ECO:0000256" key="3">
    <source>
        <dbReference type="ARBA" id="ARBA00021495"/>
    </source>
</evidence>
<evidence type="ECO:0000256" key="6">
    <source>
        <dbReference type="ARBA" id="ARBA00022679"/>
    </source>
</evidence>
<dbReference type="InterPro" id="IPR002545">
    <property type="entry name" value="CheW-lke_dom"/>
</dbReference>
<dbReference type="Pfam" id="PF01627">
    <property type="entry name" value="Hpt"/>
    <property type="match status" value="1"/>
</dbReference>
<keyword evidence="17" id="KW-1185">Reference proteome</keyword>
<keyword evidence="9" id="KW-0067">ATP-binding</keyword>
<dbReference type="PANTHER" id="PTHR43395">
    <property type="entry name" value="SENSOR HISTIDINE KINASE CHEA"/>
    <property type="match status" value="1"/>
</dbReference>
<reference evidence="16 17" key="1">
    <citation type="journal article" date="2014" name="Genome Announc.">
        <title>Draft Genome Sequence of Fervidicella metallireducens Strain AeBT, an Iron-Reducing Thermoanaerobe from the Great Artesian Basin.</title>
        <authorList>
            <person name="Patel B.K."/>
        </authorList>
    </citation>
    <scope>NUCLEOTIDE SEQUENCE [LARGE SCALE GENOMIC DNA]</scope>
    <source>
        <strain evidence="16 17">AeB</strain>
    </source>
</reference>
<dbReference type="SMART" id="SM00387">
    <property type="entry name" value="HATPase_c"/>
    <property type="match status" value="1"/>
</dbReference>
<evidence type="ECO:0000256" key="4">
    <source>
        <dbReference type="ARBA" id="ARBA00022500"/>
    </source>
</evidence>